<feature type="compositionally biased region" description="Basic and acidic residues" evidence="3">
    <location>
        <begin position="380"/>
        <end position="392"/>
    </location>
</feature>
<dbReference type="OMA" id="FKSRVCN"/>
<feature type="compositionally biased region" description="Basic and acidic residues" evidence="3">
    <location>
        <begin position="48"/>
        <end position="67"/>
    </location>
</feature>
<feature type="compositionally biased region" description="Basic and acidic residues" evidence="3">
    <location>
        <begin position="173"/>
        <end position="182"/>
    </location>
</feature>
<evidence type="ECO:0000259" key="5">
    <source>
        <dbReference type="PROSITE" id="PS51391"/>
    </source>
</evidence>
<dbReference type="EMBL" id="JH795858">
    <property type="protein sequence ID" value="EJU04323.1"/>
    <property type="molecule type" value="Genomic_DNA"/>
</dbReference>
<dbReference type="InterPro" id="IPR008942">
    <property type="entry name" value="ENTH_VHS"/>
</dbReference>
<dbReference type="GeneID" id="63683147"/>
<evidence type="ECO:0000256" key="3">
    <source>
        <dbReference type="SAM" id="MobiDB-lite"/>
    </source>
</evidence>
<dbReference type="Proteomes" id="UP000030653">
    <property type="component" value="Unassembled WGS sequence"/>
</dbReference>
<dbReference type="SUPFAM" id="SSF54928">
    <property type="entry name" value="RNA-binding domain, RBD"/>
    <property type="match status" value="1"/>
</dbReference>
<dbReference type="SMART" id="SM00582">
    <property type="entry name" value="RPR"/>
    <property type="match status" value="1"/>
</dbReference>
<evidence type="ECO:0000313" key="7">
    <source>
        <dbReference type="Proteomes" id="UP000030653"/>
    </source>
</evidence>
<keyword evidence="7" id="KW-1185">Reference proteome</keyword>
<dbReference type="InterPro" id="IPR000504">
    <property type="entry name" value="RRM_dom"/>
</dbReference>
<dbReference type="Gene3D" id="1.25.40.90">
    <property type="match status" value="1"/>
</dbReference>
<evidence type="ECO:0008006" key="8">
    <source>
        <dbReference type="Google" id="ProtNLM"/>
    </source>
</evidence>
<feature type="region of interest" description="Disordered" evidence="3">
    <location>
        <begin position="574"/>
        <end position="688"/>
    </location>
</feature>
<feature type="compositionally biased region" description="Basic and acidic residues" evidence="3">
    <location>
        <begin position="581"/>
        <end position="592"/>
    </location>
</feature>
<dbReference type="RefSeq" id="XP_040631217.1">
    <property type="nucleotide sequence ID" value="XM_040768085.1"/>
</dbReference>
<feature type="domain" description="CID" evidence="5">
    <location>
        <begin position="423"/>
        <end position="568"/>
    </location>
</feature>
<proteinExistence type="predicted"/>
<accession>M5GFQ4</accession>
<feature type="domain" description="RRM" evidence="4">
    <location>
        <begin position="187"/>
        <end position="278"/>
    </location>
</feature>
<dbReference type="GO" id="GO:0003723">
    <property type="term" value="F:RNA binding"/>
    <property type="evidence" value="ECO:0007669"/>
    <property type="project" value="UniProtKB-UniRule"/>
</dbReference>
<evidence type="ECO:0000313" key="6">
    <source>
        <dbReference type="EMBL" id="EJU04323.1"/>
    </source>
</evidence>
<dbReference type="AlphaFoldDB" id="M5GFQ4"/>
<organism evidence="6 7">
    <name type="scientific">Dacryopinax primogenitus (strain DJM 731)</name>
    <name type="common">Brown rot fungus</name>
    <dbReference type="NCBI Taxonomy" id="1858805"/>
    <lineage>
        <taxon>Eukaryota</taxon>
        <taxon>Fungi</taxon>
        <taxon>Dikarya</taxon>
        <taxon>Basidiomycota</taxon>
        <taxon>Agaricomycotina</taxon>
        <taxon>Dacrymycetes</taxon>
        <taxon>Dacrymycetales</taxon>
        <taxon>Dacrymycetaceae</taxon>
        <taxon>Dacryopinax</taxon>
    </lineage>
</organism>
<sequence length="727" mass="80812">MSALRKPNLAMFNTSDDDEAAPPPQSKSKVDDAKIQHFTSGSVRKSKKDKEKEAAEAKAREEEERAKAAYAEFLDDFASGPVDKREGKGFVRAGQSGSAPPNARGRGPVKANMAWDEEKPEESAPAMGGARHYTKGRRAMDSFLEEIKRDQASREERLKRSGQAQSSSFTSSESRRGSRDVGDMETTNVFVANLPTGVTEQGLGTYFAKCGPVGSVKIMWPRHEDPPSVLGVPTGPRRQNSLSGFVCFMKRRDAEVAVSDLDGAEWNGSTLRVGWSKAVSVPSRAMFDLGPGIGAKRGRSRSPERQHHKSHTSRSKSRSPRRYDSGRDRDRGRERDRGRDKDWSPDRRRRDSRSRSPPRKRYRDDSRTPERSRERRRRSRSPEEYKRERTLELEQFDDDGANSIYSTDSAEESENENHRKGTLGKLALRRFESMLRGTTGKRGEIARLMSFALNHADAATEIARIILSSLLVDSTPVPRKVARLHVICDILHNSAASVPNAWKLRQEFESGLGQVFDHMETIHDSFPGRITAETFKKQITNVLDVWEDWIVFPPEKTQEYRRRLDGNVVQEVAEEEETVQEEVREEVQEKPRFKASSFRPAGEAEDVDGQVMEDVDGAPIEDVDGVPMDDVDGAPMDDVDGAPMDDVDGAPMDDVDGAPLEDVDGAPLEYVDEAPLDDVDGAPLEDVDGAPLEVDATHISPAVVIPPTSGPVAVDADEEEDMAIEDD</sequence>
<protein>
    <recommendedName>
        <fullName evidence="8">CID domain-containing protein</fullName>
    </recommendedName>
</protein>
<dbReference type="STRING" id="1858805.M5GFQ4"/>
<feature type="compositionally biased region" description="Basic residues" evidence="3">
    <location>
        <begin position="296"/>
        <end position="320"/>
    </location>
</feature>
<evidence type="ECO:0000256" key="1">
    <source>
        <dbReference type="ARBA" id="ARBA00022884"/>
    </source>
</evidence>
<dbReference type="Pfam" id="PF00076">
    <property type="entry name" value="RRM_1"/>
    <property type="match status" value="1"/>
</dbReference>
<feature type="compositionally biased region" description="Low complexity" evidence="3">
    <location>
        <begin position="161"/>
        <end position="172"/>
    </location>
</feature>
<dbReference type="Pfam" id="PF04818">
    <property type="entry name" value="CID"/>
    <property type="match status" value="1"/>
</dbReference>
<feature type="compositionally biased region" description="Acidic residues" evidence="3">
    <location>
        <begin position="603"/>
        <end position="688"/>
    </location>
</feature>
<feature type="compositionally biased region" description="Basic and acidic residues" evidence="3">
    <location>
        <begin position="321"/>
        <end position="349"/>
    </location>
</feature>
<dbReference type="SUPFAM" id="SSF48464">
    <property type="entry name" value="ENTH/VHS domain"/>
    <property type="match status" value="1"/>
</dbReference>
<dbReference type="InterPro" id="IPR051485">
    <property type="entry name" value="SR-CTD_assoc_factor"/>
</dbReference>
<dbReference type="PROSITE" id="PS51391">
    <property type="entry name" value="CID"/>
    <property type="match status" value="1"/>
</dbReference>
<gene>
    <name evidence="6" type="ORF">DACRYDRAFT_105385</name>
</gene>
<dbReference type="PANTHER" id="PTHR23140:SF0">
    <property type="entry name" value="U2 SNRNP-ASSOCIATED SURP MOTIF-CONTAINING PROTEIN"/>
    <property type="match status" value="1"/>
</dbReference>
<dbReference type="OrthoDB" id="377209at2759"/>
<dbReference type="HOGENOM" id="CLU_010743_3_0_1"/>
<feature type="region of interest" description="Disordered" evidence="3">
    <location>
        <begin position="286"/>
        <end position="421"/>
    </location>
</feature>
<feature type="region of interest" description="Disordered" evidence="3">
    <location>
        <begin position="702"/>
        <end position="727"/>
    </location>
</feature>
<dbReference type="InterPro" id="IPR006569">
    <property type="entry name" value="CID_dom"/>
</dbReference>
<dbReference type="InterPro" id="IPR012677">
    <property type="entry name" value="Nucleotide-bd_a/b_plait_sf"/>
</dbReference>
<dbReference type="InterPro" id="IPR035979">
    <property type="entry name" value="RBD_domain_sf"/>
</dbReference>
<feature type="region of interest" description="Disordered" evidence="3">
    <location>
        <begin position="1"/>
        <end position="182"/>
    </location>
</feature>
<feature type="compositionally biased region" description="Basic residues" evidence="3">
    <location>
        <begin position="350"/>
        <end position="361"/>
    </location>
</feature>
<name>M5GFQ4_DACPD</name>
<dbReference type="GO" id="GO:0005634">
    <property type="term" value="C:nucleus"/>
    <property type="evidence" value="ECO:0007669"/>
    <property type="project" value="TreeGrafter"/>
</dbReference>
<evidence type="ECO:0000259" key="4">
    <source>
        <dbReference type="PROSITE" id="PS50102"/>
    </source>
</evidence>
<feature type="compositionally biased region" description="Basic and acidic residues" evidence="3">
    <location>
        <begin position="145"/>
        <end position="159"/>
    </location>
</feature>
<feature type="compositionally biased region" description="Acidic residues" evidence="3">
    <location>
        <begin position="715"/>
        <end position="727"/>
    </location>
</feature>
<evidence type="ECO:0000256" key="2">
    <source>
        <dbReference type="PROSITE-ProRule" id="PRU00176"/>
    </source>
</evidence>
<feature type="compositionally biased region" description="Basic and acidic residues" evidence="3">
    <location>
        <begin position="362"/>
        <end position="373"/>
    </location>
</feature>
<reference evidence="6 7" key="1">
    <citation type="journal article" date="2012" name="Science">
        <title>The Paleozoic origin of enzymatic lignin decomposition reconstructed from 31 fungal genomes.</title>
        <authorList>
            <person name="Floudas D."/>
            <person name="Binder M."/>
            <person name="Riley R."/>
            <person name="Barry K."/>
            <person name="Blanchette R.A."/>
            <person name="Henrissat B."/>
            <person name="Martinez A.T."/>
            <person name="Otillar R."/>
            <person name="Spatafora J.W."/>
            <person name="Yadav J.S."/>
            <person name="Aerts A."/>
            <person name="Benoit I."/>
            <person name="Boyd A."/>
            <person name="Carlson A."/>
            <person name="Copeland A."/>
            <person name="Coutinho P.M."/>
            <person name="de Vries R.P."/>
            <person name="Ferreira P."/>
            <person name="Findley K."/>
            <person name="Foster B."/>
            <person name="Gaskell J."/>
            <person name="Glotzer D."/>
            <person name="Gorecki P."/>
            <person name="Heitman J."/>
            <person name="Hesse C."/>
            <person name="Hori C."/>
            <person name="Igarashi K."/>
            <person name="Jurgens J.A."/>
            <person name="Kallen N."/>
            <person name="Kersten P."/>
            <person name="Kohler A."/>
            <person name="Kuees U."/>
            <person name="Kumar T.K.A."/>
            <person name="Kuo A."/>
            <person name="LaButti K."/>
            <person name="Larrondo L.F."/>
            <person name="Lindquist E."/>
            <person name="Ling A."/>
            <person name="Lombard V."/>
            <person name="Lucas S."/>
            <person name="Lundell T."/>
            <person name="Martin R."/>
            <person name="McLaughlin D.J."/>
            <person name="Morgenstern I."/>
            <person name="Morin E."/>
            <person name="Murat C."/>
            <person name="Nagy L.G."/>
            <person name="Nolan M."/>
            <person name="Ohm R.A."/>
            <person name="Patyshakuliyeva A."/>
            <person name="Rokas A."/>
            <person name="Ruiz-Duenas F.J."/>
            <person name="Sabat G."/>
            <person name="Salamov A."/>
            <person name="Samejima M."/>
            <person name="Schmutz J."/>
            <person name="Slot J.C."/>
            <person name="St John F."/>
            <person name="Stenlid J."/>
            <person name="Sun H."/>
            <person name="Sun S."/>
            <person name="Syed K."/>
            <person name="Tsang A."/>
            <person name="Wiebenga A."/>
            <person name="Young D."/>
            <person name="Pisabarro A."/>
            <person name="Eastwood D.C."/>
            <person name="Martin F."/>
            <person name="Cullen D."/>
            <person name="Grigoriev I.V."/>
            <person name="Hibbett D.S."/>
        </authorList>
    </citation>
    <scope>NUCLEOTIDE SEQUENCE [LARGE SCALE GENOMIC DNA]</scope>
    <source>
        <strain evidence="6 7">DJM-731 SS1</strain>
    </source>
</reference>
<dbReference type="PANTHER" id="PTHR23140">
    <property type="entry name" value="RNA PROCESSING PROTEIN LD23810P"/>
    <property type="match status" value="1"/>
</dbReference>
<dbReference type="SMART" id="SM00360">
    <property type="entry name" value="RRM"/>
    <property type="match status" value="1"/>
</dbReference>
<dbReference type="PROSITE" id="PS50102">
    <property type="entry name" value="RRM"/>
    <property type="match status" value="1"/>
</dbReference>
<dbReference type="Gene3D" id="3.30.70.330">
    <property type="match status" value="1"/>
</dbReference>
<keyword evidence="1 2" id="KW-0694">RNA-binding</keyword>